<feature type="compositionally biased region" description="Low complexity" evidence="1">
    <location>
        <begin position="68"/>
        <end position="87"/>
    </location>
</feature>
<proteinExistence type="predicted"/>
<evidence type="ECO:0000313" key="3">
    <source>
        <dbReference type="Proteomes" id="UP001632037"/>
    </source>
</evidence>
<feature type="region of interest" description="Disordered" evidence="1">
    <location>
        <begin position="124"/>
        <end position="167"/>
    </location>
</feature>
<feature type="region of interest" description="Disordered" evidence="1">
    <location>
        <begin position="401"/>
        <end position="469"/>
    </location>
</feature>
<feature type="compositionally biased region" description="Basic and acidic residues" evidence="1">
    <location>
        <begin position="447"/>
        <end position="456"/>
    </location>
</feature>
<feature type="region of interest" description="Disordered" evidence="1">
    <location>
        <begin position="188"/>
        <end position="213"/>
    </location>
</feature>
<feature type="compositionally biased region" description="Low complexity" evidence="1">
    <location>
        <begin position="10"/>
        <end position="23"/>
    </location>
</feature>
<feature type="region of interest" description="Disordered" evidence="1">
    <location>
        <begin position="1"/>
        <end position="29"/>
    </location>
</feature>
<feature type="region of interest" description="Disordered" evidence="1">
    <location>
        <begin position="52"/>
        <end position="101"/>
    </location>
</feature>
<dbReference type="AlphaFoldDB" id="A0ABD3FJC4"/>
<dbReference type="InterPro" id="IPR011992">
    <property type="entry name" value="EF-hand-dom_pair"/>
</dbReference>
<protein>
    <recommendedName>
        <fullName evidence="4">EF-hand domain-containing protein</fullName>
    </recommendedName>
</protein>
<dbReference type="SUPFAM" id="SSF47473">
    <property type="entry name" value="EF-hand"/>
    <property type="match status" value="1"/>
</dbReference>
<feature type="compositionally biased region" description="Pro residues" evidence="1">
    <location>
        <begin position="232"/>
        <end position="245"/>
    </location>
</feature>
<gene>
    <name evidence="2" type="ORF">V7S43_007967</name>
</gene>
<comment type="caution">
    <text evidence="2">The sequence shown here is derived from an EMBL/GenBank/DDBJ whole genome shotgun (WGS) entry which is preliminary data.</text>
</comment>
<reference evidence="2 3" key="1">
    <citation type="submission" date="2024-09" db="EMBL/GenBank/DDBJ databases">
        <title>Genome sequencing and assembly of Phytophthora oleae, isolate VK10A, causative agent of rot of olive drupes.</title>
        <authorList>
            <person name="Conti Taguali S."/>
            <person name="Riolo M."/>
            <person name="La Spada F."/>
            <person name="Cacciola S.O."/>
            <person name="Dionisio G."/>
        </authorList>
    </citation>
    <scope>NUCLEOTIDE SEQUENCE [LARGE SCALE GENOMIC DNA]</scope>
    <source>
        <strain evidence="2 3">VK10A</strain>
    </source>
</reference>
<feature type="compositionally biased region" description="Low complexity" evidence="1">
    <location>
        <begin position="292"/>
        <end position="316"/>
    </location>
</feature>
<dbReference type="EMBL" id="JBIMZQ010000015">
    <property type="protein sequence ID" value="KAL3667022.1"/>
    <property type="molecule type" value="Genomic_DNA"/>
</dbReference>
<feature type="compositionally biased region" description="Polar residues" evidence="1">
    <location>
        <begin position="272"/>
        <end position="281"/>
    </location>
</feature>
<organism evidence="2 3">
    <name type="scientific">Phytophthora oleae</name>
    <dbReference type="NCBI Taxonomy" id="2107226"/>
    <lineage>
        <taxon>Eukaryota</taxon>
        <taxon>Sar</taxon>
        <taxon>Stramenopiles</taxon>
        <taxon>Oomycota</taxon>
        <taxon>Peronosporomycetes</taxon>
        <taxon>Peronosporales</taxon>
        <taxon>Peronosporaceae</taxon>
        <taxon>Phytophthora</taxon>
    </lineage>
</organism>
<feature type="compositionally biased region" description="Basic and acidic residues" evidence="1">
    <location>
        <begin position="127"/>
        <end position="138"/>
    </location>
</feature>
<evidence type="ECO:0000313" key="2">
    <source>
        <dbReference type="EMBL" id="KAL3667022.1"/>
    </source>
</evidence>
<accession>A0ABD3FJC4</accession>
<feature type="region of interest" description="Disordered" evidence="1">
    <location>
        <begin position="231"/>
        <end position="333"/>
    </location>
</feature>
<feature type="compositionally biased region" description="Low complexity" evidence="1">
    <location>
        <begin position="402"/>
        <end position="429"/>
    </location>
</feature>
<evidence type="ECO:0000256" key="1">
    <source>
        <dbReference type="SAM" id="MobiDB-lite"/>
    </source>
</evidence>
<sequence>MMQQMLFARPSSSSAWQQSSPASFGGNSNLPQRVVTFAVQNVQPSPVVYRTRAQEQSPYVVDQTEEVSPIQQRPRSQQRIQRTTRPTAVHARPRARRPGWDDDVNRSSILFDTSLKKSVLFQPRIGARREQERAEKKHVAPTTRSKQKKTPSAQMTPVRYRSGPSSVYAQQRNVTRWPQRRAKDFVRQNIEHLTGRPVDGHFNRSETRSGSRENVFERLSAQRVSKSLLRMVPPPAPTEPDPLPAQSPRVSPLSPPQADSPVLIIDPPAPDKQNSIGSTTPSPVPRTSLGLPSPYSSPQRSQRSSSSRNSPAIRSASTKRRSGPSSRTRHYDNYPSRVFGVLDRDNERRIGVSQILQGLRLLGLPATHNQISDYVYLIHEGRHNSIDLEEWEILVGTLDAVSRPSSHSPRNPHAGQGSAIPSRSPSMRSISEHSPHDFIPSRSPPSRSDHPTHTRDQTQGTLIRRDRVEPHDTEEFFSLSVERKAVVSAEHQPIPEDDPYLEEIQNRIEMMFEKAQATAALRWAPGPGNNQIEIDPDHSNSDRILNRAASVVYNLRASLFPLVHQAEATLREIQQRHGSKLSLFLSPQDMAAIAQNSDVLASAILDDILLDTLQFLNEEDKHQSRRQLDARHADQLDDILTRIQEIEREENSMIHQGLALSYQTLGAQCGLPTATTTNLEMLAKPPRQKSIHLPNLRLPLGVVLNVKIDDSDTEAPQRQVSPRSAIQAAELKSSFDFGSEIPTQQILLADGSVKTSILQGKRLQSIERRRHKFQHHRRLVESSLAETGMTQYAVIEILEEMLLDDLVEETAAELNDTVLSMSDTLLINLV</sequence>
<dbReference type="Proteomes" id="UP001632037">
    <property type="component" value="Unassembled WGS sequence"/>
</dbReference>
<keyword evidence="3" id="KW-1185">Reference proteome</keyword>
<name>A0ABD3FJC4_9STRA</name>
<evidence type="ECO:0008006" key="4">
    <source>
        <dbReference type="Google" id="ProtNLM"/>
    </source>
</evidence>